<evidence type="ECO:0000313" key="3">
    <source>
        <dbReference type="EMBL" id="KMO82424.1"/>
    </source>
</evidence>
<gene>
    <name evidence="3" type="ORF">MCHLDSM_01047</name>
</gene>
<keyword evidence="2" id="KW-0472">Membrane</keyword>
<feature type="transmembrane region" description="Helical" evidence="2">
    <location>
        <begin position="12"/>
        <end position="33"/>
    </location>
</feature>
<evidence type="ECO:0000256" key="1">
    <source>
        <dbReference type="SAM" id="MobiDB-lite"/>
    </source>
</evidence>
<dbReference type="RefSeq" id="WP_048469040.1">
    <property type="nucleotide sequence ID" value="NZ_JYNL01000009.1"/>
</dbReference>
<protein>
    <submittedName>
        <fullName evidence="3">Uncharacterized protein</fullName>
    </submittedName>
</protein>
<accession>A0A0J6WIJ9</accession>
<sequence>MLALLSSPVRRWLLATLLLPVVAFALAKVGLYLQRRNGGAPTRLSRALLSVSAFTRRRSSRGNDRNDLIDNPRPDTPPITPPPATTTPNAPQQ</sequence>
<feature type="compositionally biased region" description="Pro residues" evidence="1">
    <location>
        <begin position="74"/>
        <end position="85"/>
    </location>
</feature>
<dbReference type="STRING" id="37916.MCHLDSM_01047"/>
<dbReference type="AlphaFoldDB" id="A0A0J6WIJ9"/>
<dbReference type="EMBL" id="JYNL01000009">
    <property type="protein sequence ID" value="KMO82424.1"/>
    <property type="molecule type" value="Genomic_DNA"/>
</dbReference>
<proteinExistence type="predicted"/>
<reference evidence="3 4" key="1">
    <citation type="journal article" date="2015" name="Genome Biol. Evol.">
        <title>Characterization of Three Mycobacterium spp. with Potential Use in Bioremediation by Genome Sequencing and Comparative Genomics.</title>
        <authorList>
            <person name="Das S."/>
            <person name="Pettersson B.M."/>
            <person name="Behra P.R."/>
            <person name="Ramesh M."/>
            <person name="Dasgupta S."/>
            <person name="Bhattacharya A."/>
            <person name="Kirsebom L.A."/>
        </authorList>
    </citation>
    <scope>NUCLEOTIDE SEQUENCE [LARGE SCALE GENOMIC DNA]</scope>
    <source>
        <strain evidence="3 4">DSM 43826</strain>
    </source>
</reference>
<organism evidence="3 4">
    <name type="scientific">Mycolicibacterium chlorophenolicum</name>
    <dbReference type="NCBI Taxonomy" id="37916"/>
    <lineage>
        <taxon>Bacteria</taxon>
        <taxon>Bacillati</taxon>
        <taxon>Actinomycetota</taxon>
        <taxon>Actinomycetes</taxon>
        <taxon>Mycobacteriales</taxon>
        <taxon>Mycobacteriaceae</taxon>
        <taxon>Mycolicibacterium</taxon>
    </lineage>
</organism>
<evidence type="ECO:0000313" key="4">
    <source>
        <dbReference type="Proteomes" id="UP000036513"/>
    </source>
</evidence>
<dbReference type="PATRIC" id="fig|37916.4.peg.921"/>
<dbReference type="Proteomes" id="UP000036513">
    <property type="component" value="Unassembled WGS sequence"/>
</dbReference>
<feature type="compositionally biased region" description="Basic and acidic residues" evidence="1">
    <location>
        <begin position="61"/>
        <end position="73"/>
    </location>
</feature>
<comment type="caution">
    <text evidence="3">The sequence shown here is derived from an EMBL/GenBank/DDBJ whole genome shotgun (WGS) entry which is preliminary data.</text>
</comment>
<feature type="region of interest" description="Disordered" evidence="1">
    <location>
        <begin position="55"/>
        <end position="93"/>
    </location>
</feature>
<name>A0A0J6WIJ9_9MYCO</name>
<keyword evidence="2" id="KW-1133">Transmembrane helix</keyword>
<keyword evidence="2" id="KW-0812">Transmembrane</keyword>
<evidence type="ECO:0000256" key="2">
    <source>
        <dbReference type="SAM" id="Phobius"/>
    </source>
</evidence>
<keyword evidence="4" id="KW-1185">Reference proteome</keyword>